<evidence type="ECO:0000313" key="2">
    <source>
        <dbReference type="Proteomes" id="UP001521785"/>
    </source>
</evidence>
<accession>A0ABR3QYB3</accession>
<gene>
    <name evidence="1" type="ORF">SLS60_008733</name>
</gene>
<dbReference type="EMBL" id="JAKJXO020000013">
    <property type="protein sequence ID" value="KAL1597151.1"/>
    <property type="molecule type" value="Genomic_DNA"/>
</dbReference>
<name>A0ABR3QYB3_9PLEO</name>
<comment type="caution">
    <text evidence="1">The sequence shown here is derived from an EMBL/GenBank/DDBJ whole genome shotgun (WGS) entry which is preliminary data.</text>
</comment>
<proteinExistence type="predicted"/>
<organism evidence="1 2">
    <name type="scientific">Paraconiothyrium brasiliense</name>
    <dbReference type="NCBI Taxonomy" id="300254"/>
    <lineage>
        <taxon>Eukaryota</taxon>
        <taxon>Fungi</taxon>
        <taxon>Dikarya</taxon>
        <taxon>Ascomycota</taxon>
        <taxon>Pezizomycotina</taxon>
        <taxon>Dothideomycetes</taxon>
        <taxon>Pleosporomycetidae</taxon>
        <taxon>Pleosporales</taxon>
        <taxon>Massarineae</taxon>
        <taxon>Didymosphaeriaceae</taxon>
        <taxon>Paraconiothyrium</taxon>
    </lineage>
</organism>
<reference evidence="1 2" key="1">
    <citation type="submission" date="2024-02" db="EMBL/GenBank/DDBJ databases">
        <title>De novo assembly and annotation of 12 fungi associated with fruit tree decline syndrome in Ontario, Canada.</title>
        <authorList>
            <person name="Sulman M."/>
            <person name="Ellouze W."/>
            <person name="Ilyukhin E."/>
        </authorList>
    </citation>
    <scope>NUCLEOTIDE SEQUENCE [LARGE SCALE GENOMIC DNA]</scope>
    <source>
        <strain evidence="1 2">M42-189</strain>
    </source>
</reference>
<evidence type="ECO:0000313" key="1">
    <source>
        <dbReference type="EMBL" id="KAL1597151.1"/>
    </source>
</evidence>
<keyword evidence="2" id="KW-1185">Reference proteome</keyword>
<protein>
    <submittedName>
        <fullName evidence="1">Uncharacterized protein</fullName>
    </submittedName>
</protein>
<sequence length="87" mass="9909">MAFTAEPTDWHNKGSKISKYWKGGALPFRLSYPYPVLWDNGMTTWVLNITLRGGKLHHIRICDQEEEAFAQIEVCGIAIKEDKDSAL</sequence>
<dbReference type="Proteomes" id="UP001521785">
    <property type="component" value="Unassembled WGS sequence"/>
</dbReference>